<accession>A0A437GYB7</accession>
<gene>
    <name evidence="1" type="ORF">EKN06_06990</name>
</gene>
<dbReference type="AlphaFoldDB" id="A0A437GYB7"/>
<keyword evidence="2" id="KW-1185">Reference proteome</keyword>
<protein>
    <recommendedName>
        <fullName evidence="3">RNA polymerase sigma-70 region 2 domain-containing protein</fullName>
    </recommendedName>
</protein>
<organism evidence="1 2">
    <name type="scientific">Croceicoccus ponticola</name>
    <dbReference type="NCBI Taxonomy" id="2217664"/>
    <lineage>
        <taxon>Bacteria</taxon>
        <taxon>Pseudomonadati</taxon>
        <taxon>Pseudomonadota</taxon>
        <taxon>Alphaproteobacteria</taxon>
        <taxon>Sphingomonadales</taxon>
        <taxon>Erythrobacteraceae</taxon>
        <taxon>Croceicoccus</taxon>
    </lineage>
</organism>
<evidence type="ECO:0000313" key="1">
    <source>
        <dbReference type="EMBL" id="RVQ67677.1"/>
    </source>
</evidence>
<name>A0A437GYB7_9SPHN</name>
<dbReference type="EMBL" id="RXOL01000002">
    <property type="protein sequence ID" value="RVQ67677.1"/>
    <property type="molecule type" value="Genomic_DNA"/>
</dbReference>
<comment type="caution">
    <text evidence="1">The sequence shown here is derived from an EMBL/GenBank/DDBJ whole genome shotgun (WGS) entry which is preliminary data.</text>
</comment>
<evidence type="ECO:0008006" key="3">
    <source>
        <dbReference type="Google" id="ProtNLM"/>
    </source>
</evidence>
<dbReference type="RefSeq" id="WP_127612186.1">
    <property type="nucleotide sequence ID" value="NZ_RXOL01000002.1"/>
</dbReference>
<evidence type="ECO:0000313" key="2">
    <source>
        <dbReference type="Proteomes" id="UP000283003"/>
    </source>
</evidence>
<dbReference type="OrthoDB" id="7427418at2"/>
<proteinExistence type="predicted"/>
<sequence>MSVTTDALEREVAAIRTIPQDRNARMAQRRDRHCARIMQLIAPRVRHFTRVYGLLDIADDAEQACAIGVHRAICDYDPAPCAIHHVRELATALRAAGLAPSRSARFA</sequence>
<dbReference type="Proteomes" id="UP000283003">
    <property type="component" value="Unassembled WGS sequence"/>
</dbReference>
<reference evidence="1 2" key="1">
    <citation type="submission" date="2018-12" db="EMBL/GenBank/DDBJ databases">
        <title>Croceicoccus ponticola sp. nov., a lipolytic bacterium isolated from seawater.</title>
        <authorList>
            <person name="Yoon J.-H."/>
        </authorList>
    </citation>
    <scope>NUCLEOTIDE SEQUENCE [LARGE SCALE GENOMIC DNA]</scope>
    <source>
        <strain evidence="1 2">GM-16</strain>
    </source>
</reference>